<name>A0AAU8DVU3_9ACTN</name>
<dbReference type="GO" id="GO:0006633">
    <property type="term" value="P:fatty acid biosynthetic process"/>
    <property type="evidence" value="ECO:0007669"/>
    <property type="project" value="TreeGrafter"/>
</dbReference>
<dbReference type="Gene3D" id="3.30.70.250">
    <property type="entry name" value="Malonyl-CoA ACP transacylase, ACP-binding"/>
    <property type="match status" value="1"/>
</dbReference>
<dbReference type="EC" id="2.3.1.39" evidence="1"/>
<keyword evidence="3 6" id="KW-0012">Acyltransferase</keyword>
<dbReference type="GO" id="GO:0005829">
    <property type="term" value="C:cytosol"/>
    <property type="evidence" value="ECO:0007669"/>
    <property type="project" value="TreeGrafter"/>
</dbReference>
<gene>
    <name evidence="6" type="ORF">ABLG96_09640</name>
</gene>
<evidence type="ECO:0000256" key="1">
    <source>
        <dbReference type="ARBA" id="ARBA00013258"/>
    </source>
</evidence>
<dbReference type="EMBL" id="CP159218">
    <property type="protein sequence ID" value="XCG65511.1"/>
    <property type="molecule type" value="Genomic_DNA"/>
</dbReference>
<reference evidence="6" key="1">
    <citation type="submission" date="2024-05" db="EMBL/GenBank/DDBJ databases">
        <authorList>
            <person name="Cai S.Y."/>
            <person name="Jin L.M."/>
            <person name="Li H.R."/>
        </authorList>
    </citation>
    <scope>NUCLEOTIDE SEQUENCE</scope>
    <source>
        <strain evidence="6">A5-74</strain>
    </source>
</reference>
<comment type="catalytic activity">
    <reaction evidence="4">
        <text>holo-[ACP] + malonyl-CoA = malonyl-[ACP] + CoA</text>
        <dbReference type="Rhea" id="RHEA:41792"/>
        <dbReference type="Rhea" id="RHEA-COMP:9623"/>
        <dbReference type="Rhea" id="RHEA-COMP:9685"/>
        <dbReference type="ChEBI" id="CHEBI:57287"/>
        <dbReference type="ChEBI" id="CHEBI:57384"/>
        <dbReference type="ChEBI" id="CHEBI:64479"/>
        <dbReference type="ChEBI" id="CHEBI:78449"/>
        <dbReference type="EC" id="2.3.1.39"/>
    </reaction>
</comment>
<dbReference type="InterPro" id="IPR001227">
    <property type="entry name" value="Ac_transferase_dom_sf"/>
</dbReference>
<evidence type="ECO:0000256" key="4">
    <source>
        <dbReference type="ARBA" id="ARBA00048462"/>
    </source>
</evidence>
<dbReference type="SUPFAM" id="SSF52151">
    <property type="entry name" value="FabD/lysophospholipase-like"/>
    <property type="match status" value="1"/>
</dbReference>
<dbReference type="InterPro" id="IPR050858">
    <property type="entry name" value="Mal-CoA-ACP_Trans/PKS_FabD"/>
</dbReference>
<dbReference type="RefSeq" id="WP_353651116.1">
    <property type="nucleotide sequence ID" value="NZ_CP159218.1"/>
</dbReference>
<accession>A0AAU8DVU3</accession>
<dbReference type="InterPro" id="IPR014043">
    <property type="entry name" value="Acyl_transferase_dom"/>
</dbReference>
<dbReference type="PANTHER" id="PTHR42681:SF1">
    <property type="entry name" value="MALONYL-COA-ACYL CARRIER PROTEIN TRANSACYLASE, MITOCHONDRIAL"/>
    <property type="match status" value="1"/>
</dbReference>
<evidence type="ECO:0000256" key="2">
    <source>
        <dbReference type="ARBA" id="ARBA00022679"/>
    </source>
</evidence>
<organism evidence="6">
    <name type="scientific">Nakamurella sp. A5-74</name>
    <dbReference type="NCBI Taxonomy" id="3158264"/>
    <lineage>
        <taxon>Bacteria</taxon>
        <taxon>Bacillati</taxon>
        <taxon>Actinomycetota</taxon>
        <taxon>Actinomycetes</taxon>
        <taxon>Nakamurellales</taxon>
        <taxon>Nakamurellaceae</taxon>
        <taxon>Nakamurella</taxon>
    </lineage>
</organism>
<dbReference type="PANTHER" id="PTHR42681">
    <property type="entry name" value="MALONYL-COA-ACYL CARRIER PROTEIN TRANSACYLASE, MITOCHONDRIAL"/>
    <property type="match status" value="1"/>
</dbReference>
<keyword evidence="2 6" id="KW-0808">Transferase</keyword>
<dbReference type="Pfam" id="PF00698">
    <property type="entry name" value="Acyl_transf_1"/>
    <property type="match status" value="1"/>
</dbReference>
<proteinExistence type="predicted"/>
<dbReference type="InterPro" id="IPR016035">
    <property type="entry name" value="Acyl_Trfase/lysoPLipase"/>
</dbReference>
<dbReference type="GO" id="GO:0004314">
    <property type="term" value="F:[acyl-carrier-protein] S-malonyltransferase activity"/>
    <property type="evidence" value="ECO:0007669"/>
    <property type="project" value="UniProtKB-EC"/>
</dbReference>
<sequence length="309" mass="31252">MTDGVLAIVAPGQGAQKPGMLAPWLELDGVDALLAEFSQSTELNLTQLGTEADAEEIKDTAVTQPLVVATALIAATQLEIPASAVAAGHSVGELAAAAIAGVLDAATATALAARRGRAMAAACMLSPSSMAACMNPDTERVLELLAERDLVGANVNGGGQIVAAGAADAIALLAADPPDGIRVIQLPVAGAFHTHFMQPAQAELTPIVGRLAPGRPVRPLLTNSDGSVVDDGARYVELLLAQITSPVRWDLCMKTFAELGVTGVLELPPAGTLVGLAKRELKGVATLACKTPDDLDAAAAFIAQHGGAA</sequence>
<dbReference type="Gene3D" id="3.40.366.10">
    <property type="entry name" value="Malonyl-Coenzyme A Acyl Carrier Protein, domain 2"/>
    <property type="match status" value="1"/>
</dbReference>
<dbReference type="SMART" id="SM00827">
    <property type="entry name" value="PKS_AT"/>
    <property type="match status" value="1"/>
</dbReference>
<protein>
    <recommendedName>
        <fullName evidence="1">[acyl-carrier-protein] S-malonyltransferase</fullName>
        <ecNumber evidence="1">2.3.1.39</ecNumber>
    </recommendedName>
</protein>
<dbReference type="SUPFAM" id="SSF55048">
    <property type="entry name" value="Probable ACP-binding domain of malonyl-CoA ACP transacylase"/>
    <property type="match status" value="1"/>
</dbReference>
<evidence type="ECO:0000313" key="6">
    <source>
        <dbReference type="EMBL" id="XCG65511.1"/>
    </source>
</evidence>
<evidence type="ECO:0000259" key="5">
    <source>
        <dbReference type="SMART" id="SM00827"/>
    </source>
</evidence>
<feature type="domain" description="Malonyl-CoA:ACP transacylase (MAT)" evidence="5">
    <location>
        <begin position="9"/>
        <end position="308"/>
    </location>
</feature>
<dbReference type="InterPro" id="IPR016036">
    <property type="entry name" value="Malonyl_transacylase_ACP-bd"/>
</dbReference>
<evidence type="ECO:0000256" key="3">
    <source>
        <dbReference type="ARBA" id="ARBA00023315"/>
    </source>
</evidence>
<dbReference type="AlphaFoldDB" id="A0AAU8DVU3"/>